<comment type="caution">
    <text evidence="1">The sequence shown here is derived from an EMBL/GenBank/DDBJ whole genome shotgun (WGS) entry which is preliminary data.</text>
</comment>
<evidence type="ECO:0000313" key="2">
    <source>
        <dbReference type="Proteomes" id="UP000537141"/>
    </source>
</evidence>
<dbReference type="Proteomes" id="UP000537141">
    <property type="component" value="Unassembled WGS sequence"/>
</dbReference>
<dbReference type="EMBL" id="JACHHU010000016">
    <property type="protein sequence ID" value="MBB6543585.1"/>
    <property type="molecule type" value="Genomic_DNA"/>
</dbReference>
<sequence length="68" mass="7916">MNKLLTFVSSLILLAACTNKDLYNLGKDYQKSDCIDKAQNEAQYNECLLKEHKTYQEYKDARKKVINP</sequence>
<dbReference type="PROSITE" id="PS51257">
    <property type="entry name" value="PROKAR_LIPOPROTEIN"/>
    <property type="match status" value="1"/>
</dbReference>
<reference evidence="1 2" key="1">
    <citation type="submission" date="2020-08" db="EMBL/GenBank/DDBJ databases">
        <title>Genomic Encyclopedia of Type Strains, Phase IV (KMG-IV): sequencing the most valuable type-strain genomes for metagenomic binning, comparative biology and taxonomic classification.</title>
        <authorList>
            <person name="Goeker M."/>
        </authorList>
    </citation>
    <scope>NUCLEOTIDE SEQUENCE [LARGE SCALE GENOMIC DNA]</scope>
    <source>
        <strain evidence="1 2">DSM 26287</strain>
    </source>
</reference>
<evidence type="ECO:0000313" key="1">
    <source>
        <dbReference type="EMBL" id="MBB6543585.1"/>
    </source>
</evidence>
<dbReference type="RefSeq" id="WP_184424367.1">
    <property type="nucleotide sequence ID" value="NZ_AP027362.1"/>
</dbReference>
<proteinExistence type="predicted"/>
<accession>A0A7X0TTZ7</accession>
<protein>
    <recommendedName>
        <fullName evidence="3">Lipoprotein</fullName>
    </recommendedName>
</protein>
<name>A0A7X0TTZ7_9GAMM</name>
<gene>
    <name evidence="1" type="ORF">HNQ55_002106</name>
</gene>
<organism evidence="1 2">
    <name type="scientific">Thalassotalea piscium</name>
    <dbReference type="NCBI Taxonomy" id="1230533"/>
    <lineage>
        <taxon>Bacteria</taxon>
        <taxon>Pseudomonadati</taxon>
        <taxon>Pseudomonadota</taxon>
        <taxon>Gammaproteobacteria</taxon>
        <taxon>Alteromonadales</taxon>
        <taxon>Colwelliaceae</taxon>
        <taxon>Thalassotalea</taxon>
    </lineage>
</organism>
<keyword evidence="2" id="KW-1185">Reference proteome</keyword>
<evidence type="ECO:0008006" key="3">
    <source>
        <dbReference type="Google" id="ProtNLM"/>
    </source>
</evidence>
<dbReference type="AlphaFoldDB" id="A0A7X0TTZ7"/>